<dbReference type="InterPro" id="IPR038056">
    <property type="entry name" value="YjbR-like_sf"/>
</dbReference>
<dbReference type="InterPro" id="IPR007351">
    <property type="entry name" value="YjbR"/>
</dbReference>
<dbReference type="PANTHER" id="PTHR35145:SF1">
    <property type="entry name" value="CYTOPLASMIC PROTEIN"/>
    <property type="match status" value="1"/>
</dbReference>
<organism evidence="1 2">
    <name type="scientific">Saccharopolyspora cebuensis</name>
    <dbReference type="NCBI Taxonomy" id="418759"/>
    <lineage>
        <taxon>Bacteria</taxon>
        <taxon>Bacillati</taxon>
        <taxon>Actinomycetota</taxon>
        <taxon>Actinomycetes</taxon>
        <taxon>Pseudonocardiales</taxon>
        <taxon>Pseudonocardiaceae</taxon>
        <taxon>Saccharopolyspora</taxon>
    </lineage>
</organism>
<gene>
    <name evidence="1" type="ORF">AB8O55_01100</name>
</gene>
<dbReference type="Gene3D" id="3.90.1150.30">
    <property type="match status" value="1"/>
</dbReference>
<reference evidence="1 2" key="1">
    <citation type="submission" date="2024-08" db="EMBL/GenBank/DDBJ databases">
        <title>Genome mining of Saccharopolyspora cebuensis PGLac3 from Nigerian medicinal plant.</title>
        <authorList>
            <person name="Ezeobiora C.E."/>
            <person name="Igbokwe N.H."/>
            <person name="Amin D.H."/>
            <person name="Mendie U.E."/>
        </authorList>
    </citation>
    <scope>NUCLEOTIDE SEQUENCE [LARGE SCALE GENOMIC DNA]</scope>
    <source>
        <strain evidence="1 2">PGLac3</strain>
    </source>
</reference>
<sequence>MKGKALQEAAQPATTLYSFEPGWEACRVHEKWFLLMTEGPRHSRVRDAGVVAGQPVVIVKADPSDAATLREAYADITAGYHMNKKHWITLAPGDSIDTKLVEELVTDSYRLVLGTLPRSRRPVAPEVVGA</sequence>
<dbReference type="Pfam" id="PF04237">
    <property type="entry name" value="YjbR"/>
    <property type="match status" value="1"/>
</dbReference>
<dbReference type="InterPro" id="IPR058532">
    <property type="entry name" value="YjbR/MT2646/Rv2570-like"/>
</dbReference>
<evidence type="ECO:0000313" key="2">
    <source>
        <dbReference type="Proteomes" id="UP001564626"/>
    </source>
</evidence>
<dbReference type="Proteomes" id="UP001564626">
    <property type="component" value="Unassembled WGS sequence"/>
</dbReference>
<proteinExistence type="predicted"/>
<dbReference type="GO" id="GO:0003677">
    <property type="term" value="F:DNA binding"/>
    <property type="evidence" value="ECO:0007669"/>
    <property type="project" value="UniProtKB-KW"/>
</dbReference>
<comment type="caution">
    <text evidence="1">The sequence shown here is derived from an EMBL/GenBank/DDBJ whole genome shotgun (WGS) entry which is preliminary data.</text>
</comment>
<dbReference type="EMBL" id="JBGEHV010000001">
    <property type="protein sequence ID" value="MEY8037984.1"/>
    <property type="molecule type" value="Genomic_DNA"/>
</dbReference>
<protein>
    <submittedName>
        <fullName evidence="1">MmcQ/YjbR family DNA-binding protein</fullName>
    </submittedName>
</protein>
<dbReference type="SUPFAM" id="SSF142906">
    <property type="entry name" value="YjbR-like"/>
    <property type="match status" value="1"/>
</dbReference>
<keyword evidence="2" id="KW-1185">Reference proteome</keyword>
<accession>A0ABV4CA48</accession>
<name>A0ABV4CA48_9PSEU</name>
<keyword evidence="1" id="KW-0238">DNA-binding</keyword>
<evidence type="ECO:0000313" key="1">
    <source>
        <dbReference type="EMBL" id="MEY8037984.1"/>
    </source>
</evidence>
<dbReference type="PANTHER" id="PTHR35145">
    <property type="entry name" value="CYTOPLASMIC PROTEIN-RELATED"/>
    <property type="match status" value="1"/>
</dbReference>
<dbReference type="RefSeq" id="WP_345366246.1">
    <property type="nucleotide sequence ID" value="NZ_BAABII010000016.1"/>
</dbReference>